<feature type="region of interest" description="Disordered" evidence="1">
    <location>
        <begin position="83"/>
        <end position="104"/>
    </location>
</feature>
<dbReference type="AlphaFoldDB" id="A0A9N9EE17"/>
<evidence type="ECO:0000313" key="3">
    <source>
        <dbReference type="Proteomes" id="UP000789570"/>
    </source>
</evidence>
<comment type="caution">
    <text evidence="2">The sequence shown here is derived from an EMBL/GenBank/DDBJ whole genome shotgun (WGS) entry which is preliminary data.</text>
</comment>
<accession>A0A9N9EE17</accession>
<evidence type="ECO:0000313" key="2">
    <source>
        <dbReference type="EMBL" id="CAG8673555.1"/>
    </source>
</evidence>
<feature type="non-terminal residue" evidence="2">
    <location>
        <position position="1"/>
    </location>
</feature>
<protein>
    <submittedName>
        <fullName evidence="2">10455_t:CDS:1</fullName>
    </submittedName>
</protein>
<keyword evidence="3" id="KW-1185">Reference proteome</keyword>
<sequence>FSYKSSLSGCDTFNYSITNVIITVKTRQVLPCDHVYHNKYFSQDRFKCLHCLDYVKDDVDKHVQLLLVAYVYLNQKNNVENEKLDVISEEDNDTKESADSILAP</sequence>
<gene>
    <name evidence="2" type="ORF">FCALED_LOCUS12139</name>
</gene>
<dbReference type="EMBL" id="CAJVPQ010005658">
    <property type="protein sequence ID" value="CAG8673555.1"/>
    <property type="molecule type" value="Genomic_DNA"/>
</dbReference>
<name>A0A9N9EE17_9GLOM</name>
<organism evidence="2 3">
    <name type="scientific">Funneliformis caledonium</name>
    <dbReference type="NCBI Taxonomy" id="1117310"/>
    <lineage>
        <taxon>Eukaryota</taxon>
        <taxon>Fungi</taxon>
        <taxon>Fungi incertae sedis</taxon>
        <taxon>Mucoromycota</taxon>
        <taxon>Glomeromycotina</taxon>
        <taxon>Glomeromycetes</taxon>
        <taxon>Glomerales</taxon>
        <taxon>Glomeraceae</taxon>
        <taxon>Funneliformis</taxon>
    </lineage>
</organism>
<dbReference type="Proteomes" id="UP000789570">
    <property type="component" value="Unassembled WGS sequence"/>
</dbReference>
<proteinExistence type="predicted"/>
<reference evidence="2" key="1">
    <citation type="submission" date="2021-06" db="EMBL/GenBank/DDBJ databases">
        <authorList>
            <person name="Kallberg Y."/>
            <person name="Tangrot J."/>
            <person name="Rosling A."/>
        </authorList>
    </citation>
    <scope>NUCLEOTIDE SEQUENCE</scope>
    <source>
        <strain evidence="2">UK204</strain>
    </source>
</reference>
<evidence type="ECO:0000256" key="1">
    <source>
        <dbReference type="SAM" id="MobiDB-lite"/>
    </source>
</evidence>